<dbReference type="Pfam" id="PF03364">
    <property type="entry name" value="Polyketide_cyc"/>
    <property type="match status" value="1"/>
</dbReference>
<dbReference type="InterPro" id="IPR005031">
    <property type="entry name" value="COQ10_START"/>
</dbReference>
<reference evidence="2 3" key="1">
    <citation type="submission" date="2021-08" db="EMBL/GenBank/DDBJ databases">
        <title>Draft genome sequence of Spirulina subsalsa with high tolerance to salinity and hype-accumulation of phycocyanin.</title>
        <authorList>
            <person name="Pei H."/>
            <person name="Jiang L."/>
        </authorList>
    </citation>
    <scope>NUCLEOTIDE SEQUENCE [LARGE SCALE GENOMIC DNA]</scope>
    <source>
        <strain evidence="2 3">FACHB-351</strain>
    </source>
</reference>
<dbReference type="Gene3D" id="3.30.530.20">
    <property type="match status" value="1"/>
</dbReference>
<organism evidence="2 3">
    <name type="scientific">Spirulina subsalsa FACHB-351</name>
    <dbReference type="NCBI Taxonomy" id="234711"/>
    <lineage>
        <taxon>Bacteria</taxon>
        <taxon>Bacillati</taxon>
        <taxon>Cyanobacteriota</taxon>
        <taxon>Cyanophyceae</taxon>
        <taxon>Spirulinales</taxon>
        <taxon>Spirulinaceae</taxon>
        <taxon>Spirulina</taxon>
    </lineage>
</organism>
<gene>
    <name evidence="2" type="ORF">K4A83_03525</name>
</gene>
<dbReference type="InterPro" id="IPR023393">
    <property type="entry name" value="START-like_dom_sf"/>
</dbReference>
<name>A0ABT3L1G8_9CYAN</name>
<dbReference type="EMBL" id="JAIHOM010000012">
    <property type="protein sequence ID" value="MCW6035345.1"/>
    <property type="molecule type" value="Genomic_DNA"/>
</dbReference>
<evidence type="ECO:0000313" key="2">
    <source>
        <dbReference type="EMBL" id="MCW6035345.1"/>
    </source>
</evidence>
<sequence length="150" mass="17691">MLHFEQSSLIKAPIEQVWQFHEQPDILHQLTPPWQPVQIIRRQGGLEVGAISEFRLWLGFVPITWVARHTQCDPPHSFVDEQILGPMQSWTHHHQFTPEGKHTRLTDRIDYELPGGLLAEWLLGGWVNSRLREMFRYRHDVTQQALKHHS</sequence>
<comment type="caution">
    <text evidence="2">The sequence shown here is derived from an EMBL/GenBank/DDBJ whole genome shotgun (WGS) entry which is preliminary data.</text>
</comment>
<protein>
    <submittedName>
        <fullName evidence="2">SRPBCC family protein</fullName>
    </submittedName>
</protein>
<feature type="domain" description="Coenzyme Q-binding protein COQ10 START" evidence="1">
    <location>
        <begin position="10"/>
        <end position="133"/>
    </location>
</feature>
<dbReference type="Proteomes" id="UP001526426">
    <property type="component" value="Unassembled WGS sequence"/>
</dbReference>
<keyword evidence="3" id="KW-1185">Reference proteome</keyword>
<dbReference type="CDD" id="cd07820">
    <property type="entry name" value="SRPBCC_3"/>
    <property type="match status" value="1"/>
</dbReference>
<proteinExistence type="predicted"/>
<dbReference type="SUPFAM" id="SSF55961">
    <property type="entry name" value="Bet v1-like"/>
    <property type="match status" value="1"/>
</dbReference>
<evidence type="ECO:0000259" key="1">
    <source>
        <dbReference type="Pfam" id="PF03364"/>
    </source>
</evidence>
<evidence type="ECO:0000313" key="3">
    <source>
        <dbReference type="Proteomes" id="UP001526426"/>
    </source>
</evidence>
<dbReference type="RefSeq" id="WP_265263029.1">
    <property type="nucleotide sequence ID" value="NZ_JAIHOM010000012.1"/>
</dbReference>
<accession>A0ABT3L1G8</accession>